<reference evidence="2" key="2">
    <citation type="journal article" date="2021" name="PeerJ">
        <title>Extensive microbial diversity within the chicken gut microbiome revealed by metagenomics and culture.</title>
        <authorList>
            <person name="Gilroy R."/>
            <person name="Ravi A."/>
            <person name="Getino M."/>
            <person name="Pursley I."/>
            <person name="Horton D.L."/>
            <person name="Alikhan N.F."/>
            <person name="Baker D."/>
            <person name="Gharbi K."/>
            <person name="Hall N."/>
            <person name="Watson M."/>
            <person name="Adriaenssens E.M."/>
            <person name="Foster-Nyarko E."/>
            <person name="Jarju S."/>
            <person name="Secka A."/>
            <person name="Antonio M."/>
            <person name="Oren A."/>
            <person name="Chaudhuri R.R."/>
            <person name="La Ragione R."/>
            <person name="Hildebrand F."/>
            <person name="Pallen M.J."/>
        </authorList>
    </citation>
    <scope>NUCLEOTIDE SEQUENCE</scope>
    <source>
        <strain evidence="2">ChiHjej13B12-12457</strain>
    </source>
</reference>
<accession>A0A9D1DZS2</accession>
<gene>
    <name evidence="2" type="ORF">IAC94_00385</name>
</gene>
<protein>
    <submittedName>
        <fullName evidence="2">Outer membrane beta-barrel protein</fullName>
    </submittedName>
</protein>
<dbReference type="Proteomes" id="UP000886744">
    <property type="component" value="Unassembled WGS sequence"/>
</dbReference>
<proteinExistence type="predicted"/>
<evidence type="ECO:0000313" key="3">
    <source>
        <dbReference type="Proteomes" id="UP000886744"/>
    </source>
</evidence>
<comment type="caution">
    <text evidence="2">The sequence shown here is derived from an EMBL/GenBank/DDBJ whole genome shotgun (WGS) entry which is preliminary data.</text>
</comment>
<dbReference type="Pfam" id="PF13568">
    <property type="entry name" value="OMP_b-brl_2"/>
    <property type="match status" value="1"/>
</dbReference>
<feature type="domain" description="Outer membrane protein beta-barrel" evidence="1">
    <location>
        <begin position="25"/>
        <end position="176"/>
    </location>
</feature>
<reference evidence="2" key="1">
    <citation type="submission" date="2020-10" db="EMBL/GenBank/DDBJ databases">
        <authorList>
            <person name="Gilroy R."/>
        </authorList>
    </citation>
    <scope>NUCLEOTIDE SEQUENCE</scope>
    <source>
        <strain evidence="2">ChiHjej13B12-12457</strain>
    </source>
</reference>
<sequence length="207" mass="22750">MKRLYIILFSLLVLSYADARAQFMKFSLGMELGGSFLMHMPPQEDIIYSGGAQGGLFMDLYFGRYLGVSGTAQYAFQIFNHNLGSDLTATTMQHYLQVPVMLQVRTCRVLTVEAGIMQSILVASQYQESAGDNTGFTANPDPGAAKYILSAAAALKINLGKSVYLTLRGTYGLSQAYNYFGQGAIPVSVQMGLGFRFYTFRKSAFKL</sequence>
<dbReference type="InterPro" id="IPR025665">
    <property type="entry name" value="Beta-barrel_OMP_2"/>
</dbReference>
<organism evidence="2 3">
    <name type="scientific">Candidatus Coprenecus avistercoris</name>
    <dbReference type="NCBI Taxonomy" id="2840730"/>
    <lineage>
        <taxon>Bacteria</taxon>
        <taxon>Pseudomonadati</taxon>
        <taxon>Bacteroidota</taxon>
        <taxon>Bacteroidia</taxon>
        <taxon>Bacteroidales</taxon>
        <taxon>Rikenellaceae</taxon>
        <taxon>Rikenellaceae incertae sedis</taxon>
        <taxon>Candidatus Coprenecus</taxon>
    </lineage>
</organism>
<name>A0A9D1DZS2_9BACT</name>
<dbReference type="EMBL" id="DVHI01000009">
    <property type="protein sequence ID" value="HIR61968.1"/>
    <property type="molecule type" value="Genomic_DNA"/>
</dbReference>
<dbReference type="AlphaFoldDB" id="A0A9D1DZS2"/>
<evidence type="ECO:0000259" key="1">
    <source>
        <dbReference type="Pfam" id="PF13568"/>
    </source>
</evidence>
<evidence type="ECO:0000313" key="2">
    <source>
        <dbReference type="EMBL" id="HIR61968.1"/>
    </source>
</evidence>